<reference evidence="2" key="1">
    <citation type="submission" date="2023-07" db="EMBL/GenBank/DDBJ databases">
        <title>draft genome sequence of fig (Ficus carica).</title>
        <authorList>
            <person name="Takahashi T."/>
            <person name="Nishimura K."/>
        </authorList>
    </citation>
    <scope>NUCLEOTIDE SEQUENCE</scope>
</reference>
<keyword evidence="3" id="KW-1185">Reference proteome</keyword>
<keyword evidence="1" id="KW-1133">Transmembrane helix</keyword>
<organism evidence="2 3">
    <name type="scientific">Ficus carica</name>
    <name type="common">Common fig</name>
    <dbReference type="NCBI Taxonomy" id="3494"/>
    <lineage>
        <taxon>Eukaryota</taxon>
        <taxon>Viridiplantae</taxon>
        <taxon>Streptophyta</taxon>
        <taxon>Embryophyta</taxon>
        <taxon>Tracheophyta</taxon>
        <taxon>Spermatophyta</taxon>
        <taxon>Magnoliopsida</taxon>
        <taxon>eudicotyledons</taxon>
        <taxon>Gunneridae</taxon>
        <taxon>Pentapetalae</taxon>
        <taxon>rosids</taxon>
        <taxon>fabids</taxon>
        <taxon>Rosales</taxon>
        <taxon>Moraceae</taxon>
        <taxon>Ficeae</taxon>
        <taxon>Ficus</taxon>
    </lineage>
</organism>
<dbReference type="Proteomes" id="UP001187192">
    <property type="component" value="Unassembled WGS sequence"/>
</dbReference>
<accession>A0AA88DPY7</accession>
<comment type="caution">
    <text evidence="2">The sequence shown here is derived from an EMBL/GenBank/DDBJ whole genome shotgun (WGS) entry which is preliminary data.</text>
</comment>
<name>A0AA88DPY7_FICCA</name>
<feature type="transmembrane region" description="Helical" evidence="1">
    <location>
        <begin position="6"/>
        <end position="29"/>
    </location>
</feature>
<evidence type="ECO:0000256" key="1">
    <source>
        <dbReference type="SAM" id="Phobius"/>
    </source>
</evidence>
<protein>
    <submittedName>
        <fullName evidence="2">Uncharacterized protein</fullName>
    </submittedName>
</protein>
<gene>
    <name evidence="2" type="ORF">TIFTF001_028418</name>
</gene>
<evidence type="ECO:0000313" key="3">
    <source>
        <dbReference type="Proteomes" id="UP001187192"/>
    </source>
</evidence>
<keyword evidence="1" id="KW-0812">Transmembrane</keyword>
<proteinExistence type="predicted"/>
<dbReference type="EMBL" id="BTGU01000086">
    <property type="protein sequence ID" value="GMN59325.1"/>
    <property type="molecule type" value="Genomic_DNA"/>
</dbReference>
<keyword evidence="1" id="KW-0472">Membrane</keyword>
<sequence>MLLTGILLLDLSCLSVPGLTIFLLLTLLLSTTFDFGKHIFDEITEIKNPNDPMEPIPSVLKVSKKLLSGRHVNDLGLPEQQEDVQPDAAVHGEQTSVDLDVSTSADTSVSQAKKLKMLLFMSGEVQFLKQQRVHLKQRQRELESIITAYEAEDEDKQHEGRDLRAPRGSDFQASRVIFSGDEREFCHHGFLLRRQFPLQRSPPIRAEVRELAIRELPSHIPSASSGSRPVSTVADRVALRHISVASLTSPTRC</sequence>
<evidence type="ECO:0000313" key="2">
    <source>
        <dbReference type="EMBL" id="GMN59325.1"/>
    </source>
</evidence>
<dbReference type="AlphaFoldDB" id="A0AA88DPY7"/>